<dbReference type="Gene3D" id="3.60.70.12">
    <property type="entry name" value="L-amino peptidase D-ALA esterase/amidase"/>
    <property type="match status" value="1"/>
</dbReference>
<dbReference type="PANTHER" id="PTHR23100">
    <property type="entry name" value="ARGININE BIOSYNTHESIS BIFUNCTIONAL PROTEIN ARGJ"/>
    <property type="match status" value="1"/>
</dbReference>
<accession>A0A3B0ZF91</accession>
<dbReference type="GO" id="GO:0006592">
    <property type="term" value="P:ornithine biosynthetic process"/>
    <property type="evidence" value="ECO:0007669"/>
    <property type="project" value="TreeGrafter"/>
</dbReference>
<keyword evidence="4" id="KW-0055">Arginine biosynthesis</keyword>
<dbReference type="EMBL" id="UOFQ01000011">
    <property type="protein sequence ID" value="VAW84959.1"/>
    <property type="molecule type" value="Genomic_DNA"/>
</dbReference>
<gene>
    <name evidence="10" type="ORF">MNBD_GAMMA17-2154</name>
</gene>
<evidence type="ECO:0000256" key="6">
    <source>
        <dbReference type="ARBA" id="ARBA00022679"/>
    </source>
</evidence>
<dbReference type="SUPFAM" id="SSF56266">
    <property type="entry name" value="DmpA/ArgJ-like"/>
    <property type="match status" value="1"/>
</dbReference>
<dbReference type="CDD" id="cd02152">
    <property type="entry name" value="OAT"/>
    <property type="match status" value="1"/>
</dbReference>
<comment type="subunit">
    <text evidence="2">Heterotetramer of two alpha and two beta chains.</text>
</comment>
<dbReference type="Pfam" id="PF01960">
    <property type="entry name" value="ArgJ"/>
    <property type="match status" value="1"/>
</dbReference>
<keyword evidence="7" id="KW-0068">Autocatalytic cleavage</keyword>
<dbReference type="InterPro" id="IPR042195">
    <property type="entry name" value="ArgJ_beta_C"/>
</dbReference>
<evidence type="ECO:0000313" key="10">
    <source>
        <dbReference type="EMBL" id="VAW84959.1"/>
    </source>
</evidence>
<evidence type="ECO:0000256" key="3">
    <source>
        <dbReference type="ARBA" id="ARBA00013264"/>
    </source>
</evidence>
<proteinExistence type="inferred from homology"/>
<comment type="similarity">
    <text evidence="1">Belongs to the ArgJ family.</text>
</comment>
<dbReference type="PANTHER" id="PTHR23100:SF0">
    <property type="entry name" value="ARGININE BIOSYNTHESIS BIFUNCTIONAL PROTEIN ARGJ, MITOCHONDRIAL"/>
    <property type="match status" value="1"/>
</dbReference>
<dbReference type="NCBIfam" id="NF003802">
    <property type="entry name" value="PRK05388.1"/>
    <property type="match status" value="1"/>
</dbReference>
<evidence type="ECO:0000256" key="4">
    <source>
        <dbReference type="ARBA" id="ARBA00022571"/>
    </source>
</evidence>
<dbReference type="InterPro" id="IPR002813">
    <property type="entry name" value="Arg_biosynth_ArgJ"/>
</dbReference>
<dbReference type="GO" id="GO:0004358">
    <property type="term" value="F:L-glutamate N-acetyltransferase activity, acting on acetyl-L-ornithine as donor"/>
    <property type="evidence" value="ECO:0007669"/>
    <property type="project" value="UniProtKB-EC"/>
</dbReference>
<dbReference type="AlphaFoldDB" id="A0A3B0ZF91"/>
<organism evidence="10">
    <name type="scientific">hydrothermal vent metagenome</name>
    <dbReference type="NCBI Taxonomy" id="652676"/>
    <lineage>
        <taxon>unclassified sequences</taxon>
        <taxon>metagenomes</taxon>
        <taxon>ecological metagenomes</taxon>
    </lineage>
</organism>
<name>A0A3B0ZF91_9ZZZZ</name>
<evidence type="ECO:0000256" key="2">
    <source>
        <dbReference type="ARBA" id="ARBA00011475"/>
    </source>
</evidence>
<dbReference type="FunFam" id="3.10.20.340:FF:000001">
    <property type="entry name" value="Arginine biosynthesis bifunctional protein ArgJ, chloroplastic"/>
    <property type="match status" value="1"/>
</dbReference>
<dbReference type="NCBIfam" id="TIGR00120">
    <property type="entry name" value="ArgJ"/>
    <property type="match status" value="1"/>
</dbReference>
<evidence type="ECO:0000256" key="8">
    <source>
        <dbReference type="ARBA" id="ARBA00023315"/>
    </source>
</evidence>
<sequence length="407" mass="43113">MAVNLPLELPEMLPVVGVRIATAAAGIKYPDRTDLVAFELAAGTQCVAIFTQNAFCAAPVTVAREHLSISTPRLLLINSGNANAGTGEQGHQDALTSCVLLANAAGCGANEVLPFSTGVIGESLPMDKFSAAIPLLPVRFDENHWHDAAHGIMTTDTLPKGVSRQVMIGDECITITGIAKGSGMICPDMATMLAYVATDANIAPALLQQCLHYAAERSFNCISVDGDTSTNDACVLMATGQSMAAPINDEQSSAYQQLRNAVTEVCVVLAQAIIRDGEGATKFITIDVEGGKSEADCRQVAYTVAHSPLVKTAFFASDPNWGRILAAVGRAGIDLLNVGQVAIYLDDVCIVRDGARAAEYTEAAGDAVMKQDEITVRIVLGDAPHRAQLWSCDFSYDYVRINAEYRS</sequence>
<evidence type="ECO:0000256" key="7">
    <source>
        <dbReference type="ARBA" id="ARBA00022813"/>
    </source>
</evidence>
<evidence type="ECO:0000256" key="5">
    <source>
        <dbReference type="ARBA" id="ARBA00022605"/>
    </source>
</evidence>
<keyword evidence="5" id="KW-0028">Amino-acid biosynthesis</keyword>
<dbReference type="EC" id="2.3.1.35" evidence="3"/>
<comment type="catalytic activity">
    <reaction evidence="9">
        <text>N(2)-acetyl-L-ornithine + L-glutamate = N-acetyl-L-glutamate + L-ornithine</text>
        <dbReference type="Rhea" id="RHEA:15349"/>
        <dbReference type="ChEBI" id="CHEBI:29985"/>
        <dbReference type="ChEBI" id="CHEBI:44337"/>
        <dbReference type="ChEBI" id="CHEBI:46911"/>
        <dbReference type="ChEBI" id="CHEBI:57805"/>
        <dbReference type="EC" id="2.3.1.35"/>
    </reaction>
</comment>
<keyword evidence="6 10" id="KW-0808">Transferase</keyword>
<evidence type="ECO:0000256" key="9">
    <source>
        <dbReference type="ARBA" id="ARBA00049439"/>
    </source>
</evidence>
<evidence type="ECO:0000256" key="1">
    <source>
        <dbReference type="ARBA" id="ARBA00006774"/>
    </source>
</evidence>
<dbReference type="HAMAP" id="MF_01106">
    <property type="entry name" value="ArgJ"/>
    <property type="match status" value="1"/>
</dbReference>
<dbReference type="GO" id="GO:0004042">
    <property type="term" value="F:L-glutamate N-acetyltransferase activity"/>
    <property type="evidence" value="ECO:0007669"/>
    <property type="project" value="TreeGrafter"/>
</dbReference>
<dbReference type="FunFam" id="3.60.70.12:FF:000001">
    <property type="entry name" value="Arginine biosynthesis bifunctional protein ArgJ, chloroplastic"/>
    <property type="match status" value="1"/>
</dbReference>
<reference evidence="10" key="1">
    <citation type="submission" date="2018-06" db="EMBL/GenBank/DDBJ databases">
        <authorList>
            <person name="Zhirakovskaya E."/>
        </authorList>
    </citation>
    <scope>NUCLEOTIDE SEQUENCE</scope>
</reference>
<keyword evidence="8 10" id="KW-0012">Acyltransferase</keyword>
<protein>
    <recommendedName>
        <fullName evidence="3">glutamate N-acetyltransferase</fullName>
        <ecNumber evidence="3">2.3.1.35</ecNumber>
    </recommendedName>
</protein>
<dbReference type="InterPro" id="IPR016117">
    <property type="entry name" value="ArgJ-like_dom_sf"/>
</dbReference>
<dbReference type="GO" id="GO:0006526">
    <property type="term" value="P:L-arginine biosynthetic process"/>
    <property type="evidence" value="ECO:0007669"/>
    <property type="project" value="UniProtKB-KW"/>
</dbReference>
<dbReference type="Gene3D" id="3.10.20.340">
    <property type="entry name" value="ArgJ beta chain, C-terminal domain"/>
    <property type="match status" value="1"/>
</dbReference>